<feature type="domain" description="Nucleoside transporter/FeoB GTPase Gate" evidence="10">
    <location>
        <begin position="238"/>
        <end position="335"/>
    </location>
</feature>
<feature type="transmembrane region" description="Helical" evidence="7">
    <location>
        <begin position="94"/>
        <end position="111"/>
    </location>
</feature>
<evidence type="ECO:0000256" key="6">
    <source>
        <dbReference type="ARBA" id="ARBA00023136"/>
    </source>
</evidence>
<keyword evidence="6 7" id="KW-0472">Membrane</keyword>
<evidence type="ECO:0000256" key="1">
    <source>
        <dbReference type="ARBA" id="ARBA00004651"/>
    </source>
</evidence>
<reference evidence="11 12" key="1">
    <citation type="journal article" date="2013" name="Genome Biol.">
        <title>Draft genome of the mountain pine beetle, Dendroctonus ponderosae Hopkins, a major forest pest.</title>
        <authorList>
            <person name="Keeling C.I."/>
            <person name="Yuen M.M."/>
            <person name="Liao N.Y."/>
            <person name="Docking T.R."/>
            <person name="Chan S.K."/>
            <person name="Taylor G.A."/>
            <person name="Palmquist D.L."/>
            <person name="Jackman S.D."/>
            <person name="Nguyen A."/>
            <person name="Li M."/>
            <person name="Henderson H."/>
            <person name="Janes J.K."/>
            <person name="Zhao Y."/>
            <person name="Pandoh P."/>
            <person name="Moore R."/>
            <person name="Sperling F.A."/>
            <person name="Huber D.P."/>
            <person name="Birol I."/>
            <person name="Jones S.J."/>
            <person name="Bohlmann J."/>
        </authorList>
    </citation>
    <scope>NUCLEOTIDE SEQUENCE</scope>
</reference>
<evidence type="ECO:0000256" key="2">
    <source>
        <dbReference type="ARBA" id="ARBA00009033"/>
    </source>
</evidence>
<keyword evidence="3" id="KW-1003">Cell membrane</keyword>
<gene>
    <name evidence="11" type="ORF">D910_03203</name>
</gene>
<evidence type="ECO:0000313" key="12">
    <source>
        <dbReference type="Proteomes" id="UP000030742"/>
    </source>
</evidence>
<keyword evidence="4 7" id="KW-0812">Transmembrane</keyword>
<dbReference type="InterPro" id="IPR008276">
    <property type="entry name" value="C_nuclsd_transpt"/>
</dbReference>
<dbReference type="STRING" id="77166.U4U0G2"/>
<accession>U4U0G2</accession>
<dbReference type="EMBL" id="KB631749">
    <property type="protein sequence ID" value="ERL85788.1"/>
    <property type="molecule type" value="Genomic_DNA"/>
</dbReference>
<evidence type="ECO:0000256" key="5">
    <source>
        <dbReference type="ARBA" id="ARBA00022989"/>
    </source>
</evidence>
<dbReference type="OrthoDB" id="6075923at2759"/>
<dbReference type="PANTHER" id="PTHR10590">
    <property type="entry name" value="SODIUM/NUCLEOSIDE COTRANSPORTER"/>
    <property type="match status" value="1"/>
</dbReference>
<feature type="transmembrane region" description="Helical" evidence="7">
    <location>
        <begin position="270"/>
        <end position="293"/>
    </location>
</feature>
<feature type="domain" description="Concentrative nucleoside transporter C-terminal" evidence="9">
    <location>
        <begin position="341"/>
        <end position="548"/>
    </location>
</feature>
<feature type="transmembrane region" description="Helical" evidence="7">
    <location>
        <begin position="493"/>
        <end position="517"/>
    </location>
</feature>
<feature type="transmembrane region" description="Helical" evidence="7">
    <location>
        <begin position="179"/>
        <end position="198"/>
    </location>
</feature>
<keyword evidence="5 7" id="KW-1133">Transmembrane helix</keyword>
<dbReference type="Pfam" id="PF07662">
    <property type="entry name" value="Nucleos_tra2_C"/>
    <property type="match status" value="1"/>
</dbReference>
<dbReference type="InterPro" id="IPR011642">
    <property type="entry name" value="Gate_dom"/>
</dbReference>
<feature type="transmembrane region" description="Helical" evidence="7">
    <location>
        <begin position="394"/>
        <end position="415"/>
    </location>
</feature>
<evidence type="ECO:0008006" key="13">
    <source>
        <dbReference type="Google" id="ProtNLM"/>
    </source>
</evidence>
<feature type="transmembrane region" description="Helical" evidence="7">
    <location>
        <begin position="236"/>
        <end position="258"/>
    </location>
</feature>
<evidence type="ECO:0000256" key="7">
    <source>
        <dbReference type="SAM" id="Phobius"/>
    </source>
</evidence>
<feature type="transmembrane region" description="Helical" evidence="7">
    <location>
        <begin position="154"/>
        <end position="173"/>
    </location>
</feature>
<dbReference type="GO" id="GO:0005886">
    <property type="term" value="C:plasma membrane"/>
    <property type="evidence" value="ECO:0007669"/>
    <property type="project" value="UniProtKB-SubCell"/>
</dbReference>
<dbReference type="PANTHER" id="PTHR10590:SF4">
    <property type="entry name" value="SOLUTE CARRIER FAMILY 28 MEMBER 3"/>
    <property type="match status" value="1"/>
</dbReference>
<dbReference type="InterPro" id="IPR002668">
    <property type="entry name" value="CNT_N_dom"/>
</dbReference>
<comment type="similarity">
    <text evidence="2">Belongs to the concentrative nucleoside transporter (CNT) (TC 2.A.41) family.</text>
</comment>
<dbReference type="InterPro" id="IPR011657">
    <property type="entry name" value="CNT_C_dom"/>
</dbReference>
<organism evidence="11 12">
    <name type="scientific">Dendroctonus ponderosae</name>
    <name type="common">Mountain pine beetle</name>
    <dbReference type="NCBI Taxonomy" id="77166"/>
    <lineage>
        <taxon>Eukaryota</taxon>
        <taxon>Metazoa</taxon>
        <taxon>Ecdysozoa</taxon>
        <taxon>Arthropoda</taxon>
        <taxon>Hexapoda</taxon>
        <taxon>Insecta</taxon>
        <taxon>Pterygota</taxon>
        <taxon>Neoptera</taxon>
        <taxon>Endopterygota</taxon>
        <taxon>Coleoptera</taxon>
        <taxon>Polyphaga</taxon>
        <taxon>Cucujiformia</taxon>
        <taxon>Curculionidae</taxon>
        <taxon>Scolytinae</taxon>
        <taxon>Dendroctonus</taxon>
    </lineage>
</organism>
<feature type="domain" description="Concentrative nucleoside transporter N-terminal" evidence="8">
    <location>
        <begin position="155"/>
        <end position="227"/>
    </location>
</feature>
<dbReference type="Proteomes" id="UP000030742">
    <property type="component" value="Unassembled WGS sequence"/>
</dbReference>
<evidence type="ECO:0000256" key="4">
    <source>
        <dbReference type="ARBA" id="ARBA00022692"/>
    </source>
</evidence>
<name>U4U0G2_DENPD</name>
<dbReference type="AlphaFoldDB" id="U4U0G2"/>
<dbReference type="Pfam" id="PF07670">
    <property type="entry name" value="Gate"/>
    <property type="match status" value="1"/>
</dbReference>
<feature type="transmembrane region" description="Helical" evidence="7">
    <location>
        <begin position="529"/>
        <end position="551"/>
    </location>
</feature>
<feature type="transmembrane region" description="Helical" evidence="7">
    <location>
        <begin position="55"/>
        <end position="73"/>
    </location>
</feature>
<evidence type="ECO:0000259" key="10">
    <source>
        <dbReference type="Pfam" id="PF07670"/>
    </source>
</evidence>
<dbReference type="GO" id="GO:0005415">
    <property type="term" value="F:nucleoside:sodium symporter activity"/>
    <property type="evidence" value="ECO:0007669"/>
    <property type="project" value="TreeGrafter"/>
</dbReference>
<protein>
    <recommendedName>
        <fullName evidence="13">Sodium/nucleoside cotransporter</fullName>
    </recommendedName>
</protein>
<sequence>MANNNNNSSTQSIIKELSDSNHTIDLPSPQDNEEINASKSDAKTQWLPKWVSAKLVIFFIITGYVISATVYFVRNADPLGWEAFSKTTSDGYGLLVILFIVYLYALVYSYLLKPYALPVIEKYGPMVFYVAIAAATLGYLGFDMRDDLSRLRPLLGLLAFLIIGYGLSAKRAFVPWNTVAWGLILQFSIGFLTIRWSVGRNALETFSDHVNTFLDYGVEAAAFTYGDYIVNELKVFAFRALSVIFFVNFLVNVLYYYGLMQKFVNMLGEFLQYFMGTTICESVNSVAVAFLGMSEGPMMLRPYLIHLTDSELHSLMLAGFASVSGSTFAAYIGYGARAQDLVTASIMSAPSALCFSKLLYPETQEVKIKKEDVHAVEVEYSSAIDAASKGATDAFHLIAAIISGVTATLAFVYFINGVLSWFGTLVGFTDASNMWTLELIAGKLFIPVAWLMGVEWDECENVAQLIGIKTMVNEFVAFSKLQEKNLSPRATVIATYAICGFSNPGSIGIIISTMAALAPETKTTVTRLVFRAFVGGTLVCFMTACIAGVLMPDSALTT</sequence>
<feature type="transmembrane region" description="Helical" evidence="7">
    <location>
        <begin position="123"/>
        <end position="142"/>
    </location>
</feature>
<evidence type="ECO:0000259" key="8">
    <source>
        <dbReference type="Pfam" id="PF01773"/>
    </source>
</evidence>
<dbReference type="Pfam" id="PF01773">
    <property type="entry name" value="Nucleos_tra2_N"/>
    <property type="match status" value="1"/>
</dbReference>
<comment type="subcellular location">
    <subcellularLocation>
        <location evidence="1">Cell membrane</location>
        <topology evidence="1">Multi-pass membrane protein</topology>
    </subcellularLocation>
</comment>
<proteinExistence type="inferred from homology"/>
<evidence type="ECO:0000259" key="9">
    <source>
        <dbReference type="Pfam" id="PF07662"/>
    </source>
</evidence>
<evidence type="ECO:0000256" key="3">
    <source>
        <dbReference type="ARBA" id="ARBA00022475"/>
    </source>
</evidence>
<feature type="transmembrane region" description="Helical" evidence="7">
    <location>
        <begin position="314"/>
        <end position="335"/>
    </location>
</feature>
<evidence type="ECO:0000313" key="11">
    <source>
        <dbReference type="EMBL" id="ERL85788.1"/>
    </source>
</evidence>